<dbReference type="RefSeq" id="WP_125088338.1">
    <property type="nucleotide sequence ID" value="NZ_RSAA01000001.1"/>
</dbReference>
<dbReference type="InterPro" id="IPR036365">
    <property type="entry name" value="PGBD-like_sf"/>
</dbReference>
<gene>
    <name evidence="3" type="ORF">EIL87_01815</name>
</gene>
<feature type="signal peptide" evidence="1">
    <location>
        <begin position="1"/>
        <end position="27"/>
    </location>
</feature>
<dbReference type="AlphaFoldDB" id="A0A426K5F4"/>
<evidence type="ECO:0000259" key="2">
    <source>
        <dbReference type="Pfam" id="PF01471"/>
    </source>
</evidence>
<dbReference type="EMBL" id="RSAA01000001">
    <property type="protein sequence ID" value="RRO20633.1"/>
    <property type="molecule type" value="Genomic_DNA"/>
</dbReference>
<keyword evidence="4" id="KW-1185">Reference proteome</keyword>
<feature type="chain" id="PRO_5019365396" evidence="1">
    <location>
        <begin position="28"/>
        <end position="271"/>
    </location>
</feature>
<feature type="domain" description="Peptidoglycan binding-like" evidence="2">
    <location>
        <begin position="55"/>
        <end position="106"/>
    </location>
</feature>
<protein>
    <submittedName>
        <fullName evidence="3">Peptidoglycan-binding protein</fullName>
    </submittedName>
</protein>
<dbReference type="SUPFAM" id="SSF47090">
    <property type="entry name" value="PGBD-like"/>
    <property type="match status" value="1"/>
</dbReference>
<dbReference type="InterPro" id="IPR036366">
    <property type="entry name" value="PGBDSf"/>
</dbReference>
<evidence type="ECO:0000313" key="4">
    <source>
        <dbReference type="Proteomes" id="UP000274515"/>
    </source>
</evidence>
<dbReference type="Pfam" id="PF01471">
    <property type="entry name" value="PG_binding_1"/>
    <property type="match status" value="1"/>
</dbReference>
<evidence type="ECO:0000256" key="1">
    <source>
        <dbReference type="SAM" id="SignalP"/>
    </source>
</evidence>
<accession>A0A426K5F4</accession>
<comment type="caution">
    <text evidence="3">The sequence shown here is derived from an EMBL/GenBank/DDBJ whole genome shotgun (WGS) entry which is preliminary data.</text>
</comment>
<reference evidence="3 4" key="1">
    <citation type="submission" date="2018-11" db="EMBL/GenBank/DDBJ databases">
        <title>Saccharopolyspora rhizosphaerae sp. nov., an actinomycete isolated from rhizosphere soil in Thailand.</title>
        <authorList>
            <person name="Intra B."/>
            <person name="Euanorasetr J."/>
            <person name="Take A."/>
            <person name="Inahashi Y."/>
            <person name="Mori M."/>
            <person name="Panbangred W."/>
            <person name="Matsumoto A."/>
        </authorList>
    </citation>
    <scope>NUCLEOTIDE SEQUENCE [LARGE SCALE GENOMIC DNA]</scope>
    <source>
        <strain evidence="3 4">H219</strain>
    </source>
</reference>
<sequence length="271" mass="28757">MMPVRAGALPFVLVVGAGALGAPRAEAAAAVNMDEVVVQSQVEPVTGQTKLPGDAGVEEVQRALSAKGHQTGADGWYGDETVEAYSQWQEDLGFTGIGANGIPGPSSLVKLGDGRFDVQRVIDVGDRTTYSGKPVNQRTADMLAEADGALSWRITVTQGSYQGCSDASACTHAGGGAIDISVKDLSTEQRWKTVEALREVGFAAWLRTPEQADWPYHVHAVAVGDTDTHREAADQVADYHAGKNGLASHAPDNTPEGYRASFTWWEAYERG</sequence>
<evidence type="ECO:0000313" key="3">
    <source>
        <dbReference type="EMBL" id="RRO20633.1"/>
    </source>
</evidence>
<keyword evidence="1" id="KW-0732">Signal</keyword>
<dbReference type="InterPro" id="IPR002477">
    <property type="entry name" value="Peptidoglycan-bd-like"/>
</dbReference>
<dbReference type="OrthoDB" id="5178799at2"/>
<dbReference type="Gene3D" id="1.10.101.10">
    <property type="entry name" value="PGBD-like superfamily/PGBD"/>
    <property type="match status" value="1"/>
</dbReference>
<dbReference type="Proteomes" id="UP000274515">
    <property type="component" value="Unassembled WGS sequence"/>
</dbReference>
<proteinExistence type="predicted"/>
<organism evidence="3 4">
    <name type="scientific">Saccharopolyspora rhizosphaerae</name>
    <dbReference type="NCBI Taxonomy" id="2492662"/>
    <lineage>
        <taxon>Bacteria</taxon>
        <taxon>Bacillati</taxon>
        <taxon>Actinomycetota</taxon>
        <taxon>Actinomycetes</taxon>
        <taxon>Pseudonocardiales</taxon>
        <taxon>Pseudonocardiaceae</taxon>
        <taxon>Saccharopolyspora</taxon>
    </lineage>
</organism>
<name>A0A426K5F4_9PSEU</name>